<dbReference type="EMBL" id="JAPDGR010000006">
    <property type="protein sequence ID" value="KAJ2999172.1"/>
    <property type="molecule type" value="Genomic_DNA"/>
</dbReference>
<protein>
    <submittedName>
        <fullName evidence="1">Uncharacterized protein</fullName>
    </submittedName>
</protein>
<organism evidence="1 2">
    <name type="scientific">Xylaria curta</name>
    <dbReference type="NCBI Taxonomy" id="42375"/>
    <lineage>
        <taxon>Eukaryota</taxon>
        <taxon>Fungi</taxon>
        <taxon>Dikarya</taxon>
        <taxon>Ascomycota</taxon>
        <taxon>Pezizomycotina</taxon>
        <taxon>Sordariomycetes</taxon>
        <taxon>Xylariomycetidae</taxon>
        <taxon>Xylariales</taxon>
        <taxon>Xylariaceae</taxon>
        <taxon>Xylaria</taxon>
    </lineage>
</organism>
<gene>
    <name evidence="1" type="ORF">NUW58_g86</name>
</gene>
<reference evidence="1" key="1">
    <citation type="submission" date="2022-10" db="EMBL/GenBank/DDBJ databases">
        <title>Genome Sequence of Xylaria curta.</title>
        <authorList>
            <person name="Buettner E."/>
        </authorList>
    </citation>
    <scope>NUCLEOTIDE SEQUENCE</scope>
    <source>
        <strain evidence="1">Babe10</strain>
    </source>
</reference>
<accession>A0ACC1PTF8</accession>
<sequence>MESLKKGETLIPTPRWFIGVRVVQIIVSLVIVALSGYLIHGYYADPQGIAIASGIFTWIIAAYAILTEHSAACRPGYNTWAILSLDFFMIVLWLASLGANAAYRASFVVPVTADCYNDGSAVNSNHCIVLLAKCV</sequence>
<name>A0ACC1PTF8_9PEZI</name>
<proteinExistence type="predicted"/>
<comment type="caution">
    <text evidence="1">The sequence shown here is derived from an EMBL/GenBank/DDBJ whole genome shotgun (WGS) entry which is preliminary data.</text>
</comment>
<dbReference type="Proteomes" id="UP001143856">
    <property type="component" value="Unassembled WGS sequence"/>
</dbReference>
<evidence type="ECO:0000313" key="1">
    <source>
        <dbReference type="EMBL" id="KAJ2999172.1"/>
    </source>
</evidence>
<evidence type="ECO:0000313" key="2">
    <source>
        <dbReference type="Proteomes" id="UP001143856"/>
    </source>
</evidence>
<keyword evidence="2" id="KW-1185">Reference proteome</keyword>